<dbReference type="InterPro" id="IPR013783">
    <property type="entry name" value="Ig-like_fold"/>
</dbReference>
<dbReference type="Proteomes" id="UP000247744">
    <property type="component" value="Unassembled WGS sequence"/>
</dbReference>
<keyword evidence="1" id="KW-0134">Cell wall</keyword>
<feature type="signal peptide" evidence="7">
    <location>
        <begin position="1"/>
        <end position="45"/>
    </location>
</feature>
<dbReference type="EMBL" id="QGLL01000009">
    <property type="protein sequence ID" value="PXY81549.1"/>
    <property type="molecule type" value="Genomic_DNA"/>
</dbReference>
<organism evidence="10 11">
    <name type="scientific">Bifidobacterium asteroides</name>
    <dbReference type="NCBI Taxonomy" id="1684"/>
    <lineage>
        <taxon>Bacteria</taxon>
        <taxon>Bacillati</taxon>
        <taxon>Actinomycetota</taxon>
        <taxon>Actinomycetes</taxon>
        <taxon>Bifidobacteriales</taxon>
        <taxon>Bifidobacteriaceae</taxon>
        <taxon>Bifidobacterium</taxon>
    </lineage>
</organism>
<feature type="chain" id="PRO_5038470003" description="Isopeptide-forming domain-containing fimbrial protein" evidence="7">
    <location>
        <begin position="46"/>
        <end position="616"/>
    </location>
</feature>
<dbReference type="InterPro" id="IPR048052">
    <property type="entry name" value="FM1-like"/>
</dbReference>
<feature type="domain" description="Gram-positive cocci surface proteins LPxTG" evidence="8">
    <location>
        <begin position="569"/>
        <end position="600"/>
    </location>
</feature>
<gene>
    <name evidence="10" type="ORF">DKK75_07410</name>
</gene>
<dbReference type="Gene3D" id="2.60.40.10">
    <property type="entry name" value="Immunoglobulins"/>
    <property type="match status" value="1"/>
</dbReference>
<evidence type="ECO:0000256" key="5">
    <source>
        <dbReference type="SAM" id="MobiDB-lite"/>
    </source>
</evidence>
<evidence type="ECO:0000259" key="9">
    <source>
        <dbReference type="Pfam" id="PF17802"/>
    </source>
</evidence>
<dbReference type="Pfam" id="PF17802">
    <property type="entry name" value="SpaA"/>
    <property type="match status" value="1"/>
</dbReference>
<evidence type="ECO:0000256" key="2">
    <source>
        <dbReference type="ARBA" id="ARBA00022525"/>
    </source>
</evidence>
<evidence type="ECO:0008006" key="12">
    <source>
        <dbReference type="Google" id="ProtNLM"/>
    </source>
</evidence>
<comment type="caution">
    <text evidence="10">The sequence shown here is derived from an EMBL/GenBank/DDBJ whole genome shotgun (WGS) entry which is preliminary data.</text>
</comment>
<dbReference type="InterPro" id="IPR026466">
    <property type="entry name" value="Fim_isopep_form_D2_dom"/>
</dbReference>
<evidence type="ECO:0000259" key="8">
    <source>
        <dbReference type="Pfam" id="PF00746"/>
    </source>
</evidence>
<feature type="transmembrane region" description="Helical" evidence="6">
    <location>
        <begin position="576"/>
        <end position="602"/>
    </location>
</feature>
<feature type="domain" description="SpaA-like prealbumin fold" evidence="9">
    <location>
        <begin position="429"/>
        <end position="524"/>
    </location>
</feature>
<evidence type="ECO:0000256" key="1">
    <source>
        <dbReference type="ARBA" id="ARBA00022512"/>
    </source>
</evidence>
<dbReference type="NCBIfam" id="TIGR04226">
    <property type="entry name" value="RrgB_K2N_iso_D2"/>
    <property type="match status" value="1"/>
</dbReference>
<dbReference type="NCBIfam" id="NF033902">
    <property type="entry name" value="iso_D2_wall_anc"/>
    <property type="match status" value="1"/>
</dbReference>
<evidence type="ECO:0000256" key="7">
    <source>
        <dbReference type="SAM" id="SignalP"/>
    </source>
</evidence>
<dbReference type="RefSeq" id="WP_110452771.1">
    <property type="nucleotide sequence ID" value="NZ_QGLL01000009.1"/>
</dbReference>
<evidence type="ECO:0000313" key="10">
    <source>
        <dbReference type="EMBL" id="PXY81549.1"/>
    </source>
</evidence>
<dbReference type="OrthoDB" id="3240140at2"/>
<keyword evidence="4" id="KW-0572">Peptidoglycan-anchor</keyword>
<evidence type="ECO:0000256" key="3">
    <source>
        <dbReference type="ARBA" id="ARBA00022729"/>
    </source>
</evidence>
<feature type="compositionally biased region" description="Polar residues" evidence="5">
    <location>
        <begin position="393"/>
        <end position="407"/>
    </location>
</feature>
<dbReference type="AlphaFoldDB" id="A0A318M065"/>
<keyword evidence="3 7" id="KW-0732">Signal</keyword>
<dbReference type="Gene3D" id="2.60.40.740">
    <property type="match status" value="1"/>
</dbReference>
<proteinExistence type="predicted"/>
<dbReference type="InterPro" id="IPR019931">
    <property type="entry name" value="LPXTG_anchor"/>
</dbReference>
<name>A0A318M065_9BIFI</name>
<evidence type="ECO:0000313" key="11">
    <source>
        <dbReference type="Proteomes" id="UP000247744"/>
    </source>
</evidence>
<evidence type="ECO:0000256" key="6">
    <source>
        <dbReference type="SAM" id="Phobius"/>
    </source>
</evidence>
<protein>
    <recommendedName>
        <fullName evidence="12">Isopeptide-forming domain-containing fimbrial protein</fullName>
    </recommendedName>
</protein>
<dbReference type="Pfam" id="PF00746">
    <property type="entry name" value="Gram_pos_anchor"/>
    <property type="match status" value="1"/>
</dbReference>
<dbReference type="GO" id="GO:0005975">
    <property type="term" value="P:carbohydrate metabolic process"/>
    <property type="evidence" value="ECO:0007669"/>
    <property type="project" value="UniProtKB-ARBA"/>
</dbReference>
<accession>A0A318M065</accession>
<sequence length="616" mass="64550">MVWVLRDPFGFVFTRFKERKQGMTRCSIRSLVASATALVAAFAMGATGAVAANAAEQTADLKIHNAAGRTFTALKVGDYTQVLPPAQEGGEGSVSVATVANPAQVKTSSTKALSAMFGTDPVPDGVTTDPIAYVATNWGVGSDGATTPTDAGKPQYDGKVRLFLNNLWKDADFRNLFDSDSAITKTAAEGTDTVEFTGIPQGEYVLVDKTAHTADNGVTLPMFVSTTAKTEGGTRVDVKGMTEDIDAKGEAPGTPQKTTDKADYNVGDTVRFTIKATVPTYLGYDAGTYDLKMNDTLTKGLTFDAAKANVTVTLNKLGTDQVLATIPAGTPGYALTTDSDMSNGGKIVFDLSSFFRDLITKGDGHYAGAQIVIKYDTTLNANAIDTTPGDVHNSASLEYSNDPNASISGEPASPGKTPEGKAKVYTYNFDLTKINKATNEKLAGAKFSISKGGADLKFVKLADGSYRKAMATDAPASTVTTVETGAQGNLAIKGVASGDDYQVKETEAPNGFMTLKDLSFGVKILPNYGPDASGEQELKTLEYGFAADPYGLAQMTSSTKGSYQLMNVKSLTQLPLTGAAGIMFLVIVGGLMVAAGVCIYLASMRSKRDASSAVHA</sequence>
<keyword evidence="6" id="KW-0812">Transmembrane</keyword>
<keyword evidence="6" id="KW-1133">Transmembrane helix</keyword>
<keyword evidence="2" id="KW-0964">Secreted</keyword>
<reference evidence="10 11" key="1">
    <citation type="submission" date="2018-05" db="EMBL/GenBank/DDBJ databases">
        <title>Reference genomes for bee gut microbiota database.</title>
        <authorList>
            <person name="Ellegaard K.M."/>
        </authorList>
    </citation>
    <scope>NUCLEOTIDE SEQUENCE [LARGE SCALE GENOMIC DNA]</scope>
    <source>
        <strain evidence="10 11">ESL0200</strain>
    </source>
</reference>
<keyword evidence="6" id="KW-0472">Membrane</keyword>
<feature type="region of interest" description="Disordered" evidence="5">
    <location>
        <begin position="392"/>
        <end position="419"/>
    </location>
</feature>
<evidence type="ECO:0000256" key="4">
    <source>
        <dbReference type="ARBA" id="ARBA00023088"/>
    </source>
</evidence>
<dbReference type="InterPro" id="IPR041033">
    <property type="entry name" value="SpaA_PFL_dom_1"/>
</dbReference>